<accession>A0A0V0T863</accession>
<reference evidence="3 4" key="1">
    <citation type="submission" date="2015-01" db="EMBL/GenBank/DDBJ databases">
        <title>Evolution of Trichinella species and genotypes.</title>
        <authorList>
            <person name="Korhonen P.K."/>
            <person name="Edoardo P."/>
            <person name="Giuseppe L.R."/>
            <person name="Gasser R.B."/>
        </authorList>
    </citation>
    <scope>NUCLEOTIDE SEQUENCE [LARGE SCALE GENOMIC DNA]</scope>
    <source>
        <strain evidence="3">ISS417</strain>
    </source>
</reference>
<dbReference type="InterPro" id="IPR043502">
    <property type="entry name" value="DNA/RNA_pol_sf"/>
</dbReference>
<dbReference type="SUPFAM" id="SSF56672">
    <property type="entry name" value="DNA/RNA polymerases"/>
    <property type="match status" value="1"/>
</dbReference>
<feature type="domain" description="Integrase catalytic" evidence="2">
    <location>
        <begin position="1387"/>
        <end position="1574"/>
    </location>
</feature>
<feature type="compositionally biased region" description="Basic residues" evidence="1">
    <location>
        <begin position="398"/>
        <end position="409"/>
    </location>
</feature>
<evidence type="ECO:0000313" key="3">
    <source>
        <dbReference type="EMBL" id="KRX35220.1"/>
    </source>
</evidence>
<evidence type="ECO:0000256" key="1">
    <source>
        <dbReference type="SAM" id="MobiDB-lite"/>
    </source>
</evidence>
<comment type="caution">
    <text evidence="3">The sequence shown here is derived from an EMBL/GenBank/DDBJ whole genome shotgun (WGS) entry which is preliminary data.</text>
</comment>
<evidence type="ECO:0000259" key="2">
    <source>
        <dbReference type="PROSITE" id="PS50994"/>
    </source>
</evidence>
<sequence>MKIETIKRRQQIEQNRLRETILQVLDQLETDSSELAVRNDLRALDAQYAEAHRAQVTLEDVLPDGESLEAVLNEWRELCKEVFTTRTRADTFLKEKDESKEPMATPALTEKSGSKSQLGKLKPVPLPKFDGNILEFKSFWDQFEVNIDRREDIGAITKFLHLRSCLSGAALKAIEGITVCAENYPEVVQTLHNRFHRVPEVVESHVLKVVSLKECSDDGAADLTRLHDDLNRHFLELRALGKDVDANLSGFHALLPIIKKKLPPDTLEAWRAFVQGMTNEKITSSVFLSFLLNQSRIKGPARKMPARKPERRSEQGERFMTATIQVDPVGNCVVCCGIHPVESCPRFVELSGPERWQCVRKHGLCFGCLRKGHRRGSCQQNPDRPGQHPLLASENPHRRQNRRRTRRSAASRNARPEARPDGAVKEKNPTTAPAQGLEAEDAASDRAASELAPVGVHFSSTVRAPGVLLPVVQAMAYGENEKKRLVNCLLDSASEKSFIRTDVADELELSGTPNAVTVRGVNGLSARVADSRQVRFQLGQANEETAVSTKLELTALCIPSICDDLIATPLSGPREIDLPRAATLATPPSLTSIHVLIGFDMYYRVLGRVLRIAGDDDPIAMETIFGWILFGPKVRSSAGKQDTTIVSTVMESSSAGATEELNLLLRRFCEIDSIGVVQEVETNPDEDVKRKFIESVTFDGKRYVVGLLWRAGAVQLPDNREVAMRRLRALRRQLKRGAEKDQEYSAEKVDGTLGPPERTWYLPCIQHTCQHHAVYQHNQGKTKCRVVFDGSAEWNGTSLNNCLDPGRKLQPDLVAVLLRFRRTRTALQADIEKMYLQVGLRLEDRDVCRFLWQERDCGAPVKVYRLTRVGFGLTCSPFLAMQVVRHHAQRCGNIDALTDRVLSDMYVDEVATSCDGVDEARHLVQRLTELMKTGGFALKKWASNDPDALMDLSPEDVSSADEDRLWKTLDLHWNRHSDHLTFMPMPDIHPERHDSKRQVLDWDDQLPLDINSVWCQWKRELETLDSVRRSELHVFGDASETAFGAVAYLMTESMDGTKEVRFCLAKTRVAPVKRLSLPRLELMAVLHVARLKEYVERELGLPFNRSTCWSDSTIVLSWIRGDPRRWKPFVANRVQEILSQTEPSQWRHCPTRDNPADKLSRGCALDTLREDKLWWNGPAWLKEPIEQWPRLTMALSPEETRLVSPERKKVVTLCASLQEPSLLAIIDPSRYGTMERLVRITAYCCRFLANARTHAGERKIGARLSLPELQDAEKRWFRRPPKGPFLCELGTPSRLCLHSWTRKAFCEWEEDCQGRRCPGATLIVRRTHESELHAGLNQTLAALRRRFWVVRGRQAVKRCIRACIICRKHDARPFCPLMSDLPPERVTPSFPFNRVGLDFAGPLYVKDEHRPAQKAYSCLFKCMVTRAVHLEVVFDMTTISFLAALRRFIARRGRASVIHTDNFWTFKQADSFIRDLLRGNSAGKIREELAMRQIEWKYSTDRAPWCGGYWERLVRSMKNALRKVLGKALLRSWELHTVLCELEARINDRPLTLLSEDPHDCAPLTPAHFLIGRELASLPIPAASASAPTNASSLRKRWRHQQLLMKHLWNRWLEEYLVTLTSRGKWTKIGRQPEKGDLVFLVEEGVPRNRWKLGVIIEPLTGSDGVTSQHRFGDELRSITEGVETVENSLGLSLKIPICYRNRCRVVVTEIQLSGAQLDRTNTGGFIAAVRRLPQLDLQLATLLYSNGCYTVICELG</sequence>
<dbReference type="Gene3D" id="3.30.420.10">
    <property type="entry name" value="Ribonuclease H-like superfamily/Ribonuclease H"/>
    <property type="match status" value="1"/>
</dbReference>
<dbReference type="SUPFAM" id="SSF53098">
    <property type="entry name" value="Ribonuclease H-like"/>
    <property type="match status" value="1"/>
</dbReference>
<feature type="region of interest" description="Disordered" evidence="1">
    <location>
        <begin position="94"/>
        <end position="119"/>
    </location>
</feature>
<dbReference type="InterPro" id="IPR008042">
    <property type="entry name" value="Retrotrans_Pao"/>
</dbReference>
<proteinExistence type="predicted"/>
<dbReference type="Pfam" id="PF03564">
    <property type="entry name" value="DUF1759"/>
    <property type="match status" value="1"/>
</dbReference>
<dbReference type="InterPro" id="IPR040676">
    <property type="entry name" value="DUF5641"/>
</dbReference>
<dbReference type="InterPro" id="IPR041588">
    <property type="entry name" value="Integrase_H2C2"/>
</dbReference>
<dbReference type="Pfam" id="PF18701">
    <property type="entry name" value="DUF5641"/>
    <property type="match status" value="1"/>
</dbReference>
<dbReference type="InterPro" id="IPR036397">
    <property type="entry name" value="RNaseH_sf"/>
</dbReference>
<keyword evidence="4" id="KW-1185">Reference proteome</keyword>
<dbReference type="PANTHER" id="PTHR47331">
    <property type="entry name" value="PHD-TYPE DOMAIN-CONTAINING PROTEIN"/>
    <property type="match status" value="1"/>
</dbReference>
<evidence type="ECO:0000313" key="4">
    <source>
        <dbReference type="Proteomes" id="UP000055048"/>
    </source>
</evidence>
<dbReference type="Proteomes" id="UP000055048">
    <property type="component" value="Unassembled WGS sequence"/>
</dbReference>
<dbReference type="InterPro" id="IPR005312">
    <property type="entry name" value="DUF1759"/>
</dbReference>
<dbReference type="EMBL" id="JYDJ01000461">
    <property type="protein sequence ID" value="KRX35220.1"/>
    <property type="molecule type" value="Genomic_DNA"/>
</dbReference>
<dbReference type="InterPro" id="IPR012337">
    <property type="entry name" value="RNaseH-like_sf"/>
</dbReference>
<dbReference type="Pfam" id="PF05380">
    <property type="entry name" value="Peptidase_A17"/>
    <property type="match status" value="1"/>
</dbReference>
<feature type="region of interest" description="Disordered" evidence="1">
    <location>
        <begin position="376"/>
        <end position="448"/>
    </location>
</feature>
<feature type="compositionally biased region" description="Basic and acidic residues" evidence="1">
    <location>
        <begin position="414"/>
        <end position="428"/>
    </location>
</feature>
<dbReference type="GO" id="GO:0015074">
    <property type="term" value="P:DNA integration"/>
    <property type="evidence" value="ECO:0007669"/>
    <property type="project" value="InterPro"/>
</dbReference>
<dbReference type="GO" id="GO:0042575">
    <property type="term" value="C:DNA polymerase complex"/>
    <property type="evidence" value="ECO:0007669"/>
    <property type="project" value="UniProtKB-ARBA"/>
</dbReference>
<name>A0A0V0T863_9BILA</name>
<dbReference type="InterPro" id="IPR001584">
    <property type="entry name" value="Integrase_cat-core"/>
</dbReference>
<protein>
    <recommendedName>
        <fullName evidence="2">Integrase catalytic domain-containing protein</fullName>
    </recommendedName>
</protein>
<dbReference type="PROSITE" id="PS50994">
    <property type="entry name" value="INTEGRASE"/>
    <property type="match status" value="1"/>
</dbReference>
<dbReference type="GO" id="GO:0003676">
    <property type="term" value="F:nucleic acid binding"/>
    <property type="evidence" value="ECO:0007669"/>
    <property type="project" value="InterPro"/>
</dbReference>
<dbReference type="OrthoDB" id="5920214at2759"/>
<gene>
    <name evidence="3" type="ORF">T05_11010</name>
</gene>
<dbReference type="STRING" id="144512.A0A0V0T863"/>
<dbReference type="CDD" id="cd01644">
    <property type="entry name" value="RT_pepA17"/>
    <property type="match status" value="1"/>
</dbReference>
<dbReference type="PANTHER" id="PTHR47331:SF5">
    <property type="entry name" value="RIBONUCLEASE H"/>
    <property type="match status" value="1"/>
</dbReference>
<organism evidence="3 4">
    <name type="scientific">Trichinella murrelli</name>
    <dbReference type="NCBI Taxonomy" id="144512"/>
    <lineage>
        <taxon>Eukaryota</taxon>
        <taxon>Metazoa</taxon>
        <taxon>Ecdysozoa</taxon>
        <taxon>Nematoda</taxon>
        <taxon>Enoplea</taxon>
        <taxon>Dorylaimia</taxon>
        <taxon>Trichinellida</taxon>
        <taxon>Trichinellidae</taxon>
        <taxon>Trichinella</taxon>
    </lineage>
</organism>
<dbReference type="Pfam" id="PF17921">
    <property type="entry name" value="Integrase_H2C2"/>
    <property type="match status" value="1"/>
</dbReference>